<sequence>MLCVGGRGPYKYKYSQTQQRRAQGNFEGGGRVAANGNTSRTLCLAQKGTWEVLQRWAQGSRGGC</sequence>
<evidence type="ECO:0000313" key="2">
    <source>
        <dbReference type="Proteomes" id="UP001642720"/>
    </source>
</evidence>
<dbReference type="GeneID" id="300580336"/>
<gene>
    <name evidence="1" type="ORF">CCMA1212_008772</name>
</gene>
<protein>
    <submittedName>
        <fullName evidence="1">Uncharacterized protein</fullName>
    </submittedName>
</protein>
<name>A0ABY2GUV8_9HYPO</name>
<accession>A0ABY2GUV8</accession>
<keyword evidence="2" id="KW-1185">Reference proteome</keyword>
<proteinExistence type="predicted"/>
<dbReference type="RefSeq" id="XP_073555538.1">
    <property type="nucleotide sequence ID" value="XM_073705886.1"/>
</dbReference>
<reference evidence="1 2" key="1">
    <citation type="submission" date="2018-01" db="EMBL/GenBank/DDBJ databases">
        <title>Genome characterization of the sugarcane-associated fungus Trichoderma ghanense CCMA-1212 and their application in lignocelulose bioconversion.</title>
        <authorList>
            <person name="Steindorff A.S."/>
            <person name="Mendes T.D."/>
            <person name="Vilela E.S.D."/>
            <person name="Rodrigues D.S."/>
            <person name="Formighieri E.F."/>
            <person name="Melo I.S."/>
            <person name="Favaro L.C.L."/>
        </authorList>
    </citation>
    <scope>NUCLEOTIDE SEQUENCE [LARGE SCALE GENOMIC DNA]</scope>
    <source>
        <strain evidence="1 2">CCMA-1212</strain>
    </source>
</reference>
<organism evidence="1 2">
    <name type="scientific">Trichoderma ghanense</name>
    <dbReference type="NCBI Taxonomy" id="65468"/>
    <lineage>
        <taxon>Eukaryota</taxon>
        <taxon>Fungi</taxon>
        <taxon>Dikarya</taxon>
        <taxon>Ascomycota</taxon>
        <taxon>Pezizomycotina</taxon>
        <taxon>Sordariomycetes</taxon>
        <taxon>Hypocreomycetidae</taxon>
        <taxon>Hypocreales</taxon>
        <taxon>Hypocreaceae</taxon>
        <taxon>Trichoderma</taxon>
    </lineage>
</organism>
<evidence type="ECO:0000313" key="1">
    <source>
        <dbReference type="EMBL" id="TFA99336.1"/>
    </source>
</evidence>
<dbReference type="Proteomes" id="UP001642720">
    <property type="component" value="Unassembled WGS sequence"/>
</dbReference>
<dbReference type="EMBL" id="PPTA01000014">
    <property type="protein sequence ID" value="TFA99336.1"/>
    <property type="molecule type" value="Genomic_DNA"/>
</dbReference>
<comment type="caution">
    <text evidence="1">The sequence shown here is derived from an EMBL/GenBank/DDBJ whole genome shotgun (WGS) entry which is preliminary data.</text>
</comment>